<name>A0A0A3HTY5_9BACL</name>
<dbReference type="OrthoDB" id="2449993at2"/>
<evidence type="ECO:0000313" key="2">
    <source>
        <dbReference type="Proteomes" id="UP000030408"/>
    </source>
</evidence>
<dbReference type="AlphaFoldDB" id="A0A0A3HTY5"/>
<evidence type="ECO:0000313" key="1">
    <source>
        <dbReference type="EMBL" id="KGR75899.1"/>
    </source>
</evidence>
<protein>
    <recommendedName>
        <fullName evidence="3">Integrase</fullName>
    </recommendedName>
</protein>
<dbReference type="Proteomes" id="UP000030408">
    <property type="component" value="Unassembled WGS sequence"/>
</dbReference>
<dbReference type="eggNOG" id="ENOG5032VFX">
    <property type="taxonomic scope" value="Bacteria"/>
</dbReference>
<organism evidence="1 2">
    <name type="scientific">Ureibacillus sinduriensis BLB-1 = JCM 15800</name>
    <dbReference type="NCBI Taxonomy" id="1384057"/>
    <lineage>
        <taxon>Bacteria</taxon>
        <taxon>Bacillati</taxon>
        <taxon>Bacillota</taxon>
        <taxon>Bacilli</taxon>
        <taxon>Bacillales</taxon>
        <taxon>Caryophanaceae</taxon>
        <taxon>Ureibacillus</taxon>
    </lineage>
</organism>
<evidence type="ECO:0008006" key="3">
    <source>
        <dbReference type="Google" id="ProtNLM"/>
    </source>
</evidence>
<dbReference type="EMBL" id="JPVO01000048">
    <property type="protein sequence ID" value="KGR75899.1"/>
    <property type="molecule type" value="Genomic_DNA"/>
</dbReference>
<reference evidence="1 2" key="1">
    <citation type="submission" date="2014-02" db="EMBL/GenBank/DDBJ databases">
        <title>Draft genome sequence of Lysinibacillus sinduriensis JCM 15800.</title>
        <authorList>
            <person name="Zhang F."/>
            <person name="Wang G."/>
            <person name="Zhang L."/>
        </authorList>
    </citation>
    <scope>NUCLEOTIDE SEQUENCE [LARGE SCALE GENOMIC DNA]</scope>
    <source>
        <strain evidence="1 2">JCM 15800</strain>
    </source>
</reference>
<keyword evidence="2" id="KW-1185">Reference proteome</keyword>
<accession>A0A0A3HTY5</accession>
<sequence length="184" mass="21546">MQDYYNEEYLYQLITSTIQAVGMHNEVKQDESGINMTYNFISNCVGFDACRLVEAWKEIEAAIPFEQYVITLTMHELGHAMDREALQQSLSRTLEIMEIKAEHSERELYTNEHLLSIIIEEHEMNITFEETAWHNAKRLNEKANLVDEVTFELIKNQGLATYNSIYEEDLAIYSRVMHQTLQTV</sequence>
<gene>
    <name evidence="1" type="ORF">CD33_08625</name>
</gene>
<comment type="caution">
    <text evidence="1">The sequence shown here is derived from an EMBL/GenBank/DDBJ whole genome shotgun (WGS) entry which is preliminary data.</text>
</comment>
<proteinExistence type="predicted"/>